<sequence length="112" mass="12273">MSLSTDGAVLKHKSAFEVHGGALLWSAVPGNVTDVTVNHRGADRCSLRSSAGRGWSAFRLHGALILRRPGGVRLEKRRQQRLVRGRTPICAALNWMKGIALESRRCALIEEC</sequence>
<protein>
    <submittedName>
        <fullName evidence="1">Uncharacterized protein</fullName>
    </submittedName>
</protein>
<name>A0AAV7P8S7_PLEWA</name>
<reference evidence="1" key="1">
    <citation type="journal article" date="2022" name="bioRxiv">
        <title>Sequencing and chromosome-scale assembly of the giantPleurodeles waltlgenome.</title>
        <authorList>
            <person name="Brown T."/>
            <person name="Elewa A."/>
            <person name="Iarovenko S."/>
            <person name="Subramanian E."/>
            <person name="Araus A.J."/>
            <person name="Petzold A."/>
            <person name="Susuki M."/>
            <person name="Suzuki K.-i.T."/>
            <person name="Hayashi T."/>
            <person name="Toyoda A."/>
            <person name="Oliveira C."/>
            <person name="Osipova E."/>
            <person name="Leigh N.D."/>
            <person name="Simon A."/>
            <person name="Yun M.H."/>
        </authorList>
    </citation>
    <scope>NUCLEOTIDE SEQUENCE</scope>
    <source>
        <strain evidence="1">20211129_DDA</strain>
        <tissue evidence="1">Liver</tissue>
    </source>
</reference>
<evidence type="ECO:0000313" key="1">
    <source>
        <dbReference type="EMBL" id="KAJ1123549.1"/>
    </source>
</evidence>
<accession>A0AAV7P8S7</accession>
<keyword evidence="2" id="KW-1185">Reference proteome</keyword>
<dbReference type="AlphaFoldDB" id="A0AAV7P8S7"/>
<proteinExistence type="predicted"/>
<evidence type="ECO:0000313" key="2">
    <source>
        <dbReference type="Proteomes" id="UP001066276"/>
    </source>
</evidence>
<comment type="caution">
    <text evidence="1">The sequence shown here is derived from an EMBL/GenBank/DDBJ whole genome shotgun (WGS) entry which is preliminary data.</text>
</comment>
<gene>
    <name evidence="1" type="ORF">NDU88_002018</name>
</gene>
<dbReference type="EMBL" id="JANPWB010000011">
    <property type="protein sequence ID" value="KAJ1123549.1"/>
    <property type="molecule type" value="Genomic_DNA"/>
</dbReference>
<organism evidence="1 2">
    <name type="scientific">Pleurodeles waltl</name>
    <name type="common">Iberian ribbed newt</name>
    <dbReference type="NCBI Taxonomy" id="8319"/>
    <lineage>
        <taxon>Eukaryota</taxon>
        <taxon>Metazoa</taxon>
        <taxon>Chordata</taxon>
        <taxon>Craniata</taxon>
        <taxon>Vertebrata</taxon>
        <taxon>Euteleostomi</taxon>
        <taxon>Amphibia</taxon>
        <taxon>Batrachia</taxon>
        <taxon>Caudata</taxon>
        <taxon>Salamandroidea</taxon>
        <taxon>Salamandridae</taxon>
        <taxon>Pleurodelinae</taxon>
        <taxon>Pleurodeles</taxon>
    </lineage>
</organism>
<dbReference type="Proteomes" id="UP001066276">
    <property type="component" value="Chromosome 7"/>
</dbReference>